<dbReference type="OrthoDB" id="9774290at2"/>
<dbReference type="NCBIfam" id="TIGR00045">
    <property type="entry name" value="glycerate kinase"/>
    <property type="match status" value="1"/>
</dbReference>
<dbReference type="GO" id="GO:0008887">
    <property type="term" value="F:glycerate kinase activity"/>
    <property type="evidence" value="ECO:0007669"/>
    <property type="project" value="UniProtKB-UniRule"/>
</dbReference>
<dbReference type="PIRSF" id="PIRSF006078">
    <property type="entry name" value="GlxK"/>
    <property type="match status" value="1"/>
</dbReference>
<gene>
    <name evidence="5" type="ORF">CH357_15255</name>
</gene>
<sequence length="376" mass="39915">MFPYNRILIAPDKFKGTLSATHAAKAMSSGIRFALGDSVQVVELPLADGGEGSLVALHSLRPKLNLRAEILPDAGGLKRSVCYLTGETDAYFESARLLSLNFKGNRRLPLLDRTSSGLGRWVRDMLALQKRELFLFLGGTSVCDGGLGILLEFGFQLLDHKGNPVHSLRNLPNARRLVPPTPFTSIGANIKMLSDVTNPLLGPMGAPKLFAPQKGATQSDVALLEDGLEQLSRLWAEFAKQSNKNWPGGVGAGGGIALPFLGMAKKKTTLSSGSLFFLEESGLADMIRPDDLVLTGEGRTDAGTLAGKLVDAVVHLCRKAGADCLVVSGAVADRDKLDTANYPKTIAVSTNGSVPAHKAAADDLSRAVTRALSEMK</sequence>
<dbReference type="AlphaFoldDB" id="A0A2M9X9Q6"/>
<dbReference type="RefSeq" id="WP_100707636.1">
    <property type="nucleotide sequence ID" value="NZ_NPDL01000007.1"/>
</dbReference>
<dbReference type="InterPro" id="IPR018193">
    <property type="entry name" value="Glyc_kinase_flavodox-like_fold"/>
</dbReference>
<dbReference type="PANTHER" id="PTHR21599">
    <property type="entry name" value="GLYCERATE KINASE"/>
    <property type="match status" value="1"/>
</dbReference>
<dbReference type="InterPro" id="IPR018197">
    <property type="entry name" value="Glycerate_kinase_RE-like"/>
</dbReference>
<evidence type="ECO:0000256" key="2">
    <source>
        <dbReference type="ARBA" id="ARBA00022679"/>
    </source>
</evidence>
<evidence type="ECO:0000256" key="4">
    <source>
        <dbReference type="PIRNR" id="PIRNR006078"/>
    </source>
</evidence>
<evidence type="ECO:0000313" key="5">
    <source>
        <dbReference type="EMBL" id="PJZ24433.1"/>
    </source>
</evidence>
<name>A0A2M9X9Q6_9LEPT</name>
<dbReference type="EMBL" id="NPDN01000008">
    <property type="protein sequence ID" value="PJZ24433.1"/>
    <property type="molecule type" value="Genomic_DNA"/>
</dbReference>
<dbReference type="SUPFAM" id="SSF110738">
    <property type="entry name" value="Glycerate kinase I"/>
    <property type="match status" value="1"/>
</dbReference>
<keyword evidence="6" id="KW-1185">Reference proteome</keyword>
<accession>A0A2M9X9Q6</accession>
<reference evidence="5 6" key="1">
    <citation type="submission" date="2017-07" db="EMBL/GenBank/DDBJ databases">
        <title>Leptospira spp. isolated from tropical soils.</title>
        <authorList>
            <person name="Thibeaux R."/>
            <person name="Iraola G."/>
            <person name="Ferres I."/>
            <person name="Bierque E."/>
            <person name="Girault D."/>
            <person name="Soupe-Gilbert M.-E."/>
            <person name="Picardeau M."/>
            <person name="Goarant C."/>
        </authorList>
    </citation>
    <scope>NUCLEOTIDE SEQUENCE [LARGE SCALE GENOMIC DNA]</scope>
    <source>
        <strain evidence="5 6">MCA1-C-A1</strain>
    </source>
</reference>
<dbReference type="Gene3D" id="3.90.1510.10">
    <property type="entry name" value="Glycerate kinase, domain 2"/>
    <property type="match status" value="1"/>
</dbReference>
<dbReference type="GO" id="GO:0031388">
    <property type="term" value="P:organic acid phosphorylation"/>
    <property type="evidence" value="ECO:0007669"/>
    <property type="project" value="UniProtKB-UniRule"/>
</dbReference>
<dbReference type="PANTHER" id="PTHR21599:SF0">
    <property type="entry name" value="GLYCERATE KINASE"/>
    <property type="match status" value="1"/>
</dbReference>
<dbReference type="Gene3D" id="3.40.50.10350">
    <property type="entry name" value="Glycerate kinase, domain 1"/>
    <property type="match status" value="1"/>
</dbReference>
<comment type="similarity">
    <text evidence="1 4">Belongs to the glycerate kinase type-1 family.</text>
</comment>
<organism evidence="5 6">
    <name type="scientific">Leptospira hartskeerlii</name>
    <dbReference type="NCBI Taxonomy" id="2023177"/>
    <lineage>
        <taxon>Bacteria</taxon>
        <taxon>Pseudomonadati</taxon>
        <taxon>Spirochaetota</taxon>
        <taxon>Spirochaetia</taxon>
        <taxon>Leptospirales</taxon>
        <taxon>Leptospiraceae</taxon>
        <taxon>Leptospira</taxon>
    </lineage>
</organism>
<keyword evidence="2 4" id="KW-0808">Transferase</keyword>
<dbReference type="InterPro" id="IPR004381">
    <property type="entry name" value="Glycerate_kinase"/>
</dbReference>
<evidence type="ECO:0000256" key="3">
    <source>
        <dbReference type="ARBA" id="ARBA00022777"/>
    </source>
</evidence>
<keyword evidence="3 4" id="KW-0418">Kinase</keyword>
<dbReference type="Proteomes" id="UP000232196">
    <property type="component" value="Unassembled WGS sequence"/>
</dbReference>
<proteinExistence type="inferred from homology"/>
<evidence type="ECO:0000313" key="6">
    <source>
        <dbReference type="Proteomes" id="UP000232196"/>
    </source>
</evidence>
<dbReference type="InterPro" id="IPR036129">
    <property type="entry name" value="Glycerate_kinase_sf"/>
</dbReference>
<evidence type="ECO:0000256" key="1">
    <source>
        <dbReference type="ARBA" id="ARBA00006284"/>
    </source>
</evidence>
<comment type="caution">
    <text evidence="5">The sequence shown here is derived from an EMBL/GenBank/DDBJ whole genome shotgun (WGS) entry which is preliminary data.</text>
</comment>
<dbReference type="Pfam" id="PF02595">
    <property type="entry name" value="Gly_kinase"/>
    <property type="match status" value="1"/>
</dbReference>
<protein>
    <submittedName>
        <fullName evidence="5">Glycerate kinase</fullName>
    </submittedName>
</protein>